<evidence type="ECO:0000259" key="6">
    <source>
        <dbReference type="Pfam" id="PF00150"/>
    </source>
</evidence>
<feature type="chain" id="PRO_5047239118" description="Glycoside hydrolase family 5 domain-containing protein" evidence="5">
    <location>
        <begin position="24"/>
        <end position="512"/>
    </location>
</feature>
<dbReference type="PANTHER" id="PTHR34142:SF1">
    <property type="entry name" value="GLYCOSIDE HYDROLASE FAMILY 5 DOMAIN-CONTAINING PROTEIN"/>
    <property type="match status" value="1"/>
</dbReference>
<organism evidence="7 8">
    <name type="scientific">Prorocentrum cordatum</name>
    <dbReference type="NCBI Taxonomy" id="2364126"/>
    <lineage>
        <taxon>Eukaryota</taxon>
        <taxon>Sar</taxon>
        <taxon>Alveolata</taxon>
        <taxon>Dinophyceae</taxon>
        <taxon>Prorocentrales</taxon>
        <taxon>Prorocentraceae</taxon>
        <taxon>Prorocentrum</taxon>
    </lineage>
</organism>
<evidence type="ECO:0000256" key="1">
    <source>
        <dbReference type="ARBA" id="ARBA00005641"/>
    </source>
</evidence>
<keyword evidence="8" id="KW-1185">Reference proteome</keyword>
<reference evidence="7" key="1">
    <citation type="submission" date="2023-10" db="EMBL/GenBank/DDBJ databases">
        <authorList>
            <person name="Chen Y."/>
            <person name="Shah S."/>
            <person name="Dougan E. K."/>
            <person name="Thang M."/>
            <person name="Chan C."/>
        </authorList>
    </citation>
    <scope>NUCLEOTIDE SEQUENCE [LARGE SCALE GENOMIC DNA]</scope>
</reference>
<evidence type="ECO:0000256" key="4">
    <source>
        <dbReference type="RuleBase" id="RU361153"/>
    </source>
</evidence>
<keyword evidence="2 4" id="KW-0378">Hydrolase</keyword>
<name>A0ABN9XC17_9DINO</name>
<evidence type="ECO:0000313" key="7">
    <source>
        <dbReference type="EMBL" id="CAK0897113.1"/>
    </source>
</evidence>
<sequence length="512" mass="56134">MWHPLPLAALPLALCLAPRRALARAPEREPAPSGACAAEEPAEAALLQRARAVAHVQGSMPGAIDDVVAKLYTKNYGGPEGMWCVGINAVGFDLDAHGGRDGHYTAPDLAHILYFRRQGANCFRLPIIWERLQSSLGASTLDLVPGVADTVEFITEKLGAYVIIDPHNNDQGLQYNGKDARLGDFVSLWGAIAEKWGSNPMAIFGLYNEPRFGFANGQANYFDPNTPDFDGVTIETWRMWCQAALLKIREVGSTNLVLVPGLHWTGNIDWTGASSWGEEFRWGEDIDGTHRAGNTRLAAIEDPAENLAYDVHQYMDLTFGGVETGCEGHWSNKWCGQTIDGKTVGCNGANWGLPKTVEWAKKYGKKLMMTEIGSFEADDGTAAKCQTAMYEYLDSLNSSGVFIGYQVWQFGCEGCLGDQWSQRPSNLDWYRWDDFGSPGWAPPVNLTIPLPAPKPDCAKAGDDCTAKTCCADAGASCFEKNSYRSCLADCEQGVHEEDAIEFQTPWSCRKLY</sequence>
<dbReference type="Proteomes" id="UP001189429">
    <property type="component" value="Unassembled WGS sequence"/>
</dbReference>
<keyword evidence="3 4" id="KW-0326">Glycosidase</keyword>
<feature type="signal peptide" evidence="5">
    <location>
        <begin position="1"/>
        <end position="23"/>
    </location>
</feature>
<keyword evidence="5" id="KW-0732">Signal</keyword>
<dbReference type="PANTHER" id="PTHR34142">
    <property type="entry name" value="ENDO-BETA-1,4-GLUCANASE A"/>
    <property type="match status" value="1"/>
</dbReference>
<accession>A0ABN9XC17</accession>
<dbReference type="SUPFAM" id="SSF51445">
    <property type="entry name" value="(Trans)glycosidases"/>
    <property type="match status" value="1"/>
</dbReference>
<evidence type="ECO:0000256" key="3">
    <source>
        <dbReference type="ARBA" id="ARBA00023295"/>
    </source>
</evidence>
<evidence type="ECO:0000256" key="2">
    <source>
        <dbReference type="ARBA" id="ARBA00022801"/>
    </source>
</evidence>
<dbReference type="InterPro" id="IPR017853">
    <property type="entry name" value="GH"/>
</dbReference>
<dbReference type="Pfam" id="PF00150">
    <property type="entry name" value="Cellulase"/>
    <property type="match status" value="1"/>
</dbReference>
<comment type="caution">
    <text evidence="7">The sequence shown here is derived from an EMBL/GenBank/DDBJ whole genome shotgun (WGS) entry which is preliminary data.</text>
</comment>
<evidence type="ECO:0000313" key="8">
    <source>
        <dbReference type="Proteomes" id="UP001189429"/>
    </source>
</evidence>
<dbReference type="InterPro" id="IPR001547">
    <property type="entry name" value="Glyco_hydro_5"/>
</dbReference>
<gene>
    <name evidence="7" type="ORF">PCOR1329_LOCUS75389</name>
</gene>
<proteinExistence type="inferred from homology"/>
<feature type="domain" description="Glycoside hydrolase family 5" evidence="6">
    <location>
        <begin position="113"/>
        <end position="402"/>
    </location>
</feature>
<dbReference type="Gene3D" id="3.20.20.80">
    <property type="entry name" value="Glycosidases"/>
    <property type="match status" value="1"/>
</dbReference>
<protein>
    <recommendedName>
        <fullName evidence="6">Glycoside hydrolase family 5 domain-containing protein</fullName>
    </recommendedName>
</protein>
<comment type="similarity">
    <text evidence="1 4">Belongs to the glycosyl hydrolase 5 (cellulase A) family.</text>
</comment>
<dbReference type="EMBL" id="CAUYUJ010020281">
    <property type="protein sequence ID" value="CAK0897113.1"/>
    <property type="molecule type" value="Genomic_DNA"/>
</dbReference>
<evidence type="ECO:0000256" key="5">
    <source>
        <dbReference type="SAM" id="SignalP"/>
    </source>
</evidence>